<dbReference type="CDD" id="cd11054">
    <property type="entry name" value="CYP24A1-like"/>
    <property type="match status" value="1"/>
</dbReference>
<comment type="caution">
    <text evidence="8">The sequence shown here is derived from an EMBL/GenBank/DDBJ whole genome shotgun (WGS) entry which is preliminary data.</text>
</comment>
<evidence type="ECO:0000313" key="8">
    <source>
        <dbReference type="EMBL" id="CAG5053927.1"/>
    </source>
</evidence>
<evidence type="ECO:0000256" key="6">
    <source>
        <dbReference type="ARBA" id="ARBA00023004"/>
    </source>
</evidence>
<evidence type="ECO:0000313" key="9">
    <source>
        <dbReference type="Proteomes" id="UP000691718"/>
    </source>
</evidence>
<dbReference type="Proteomes" id="UP000691718">
    <property type="component" value="Unassembled WGS sequence"/>
</dbReference>
<accession>A0A8S3YAL5</accession>
<name>A0A8S3YAL5_PARAO</name>
<keyword evidence="5" id="KW-0560">Oxidoreductase</keyword>
<dbReference type="PANTHER" id="PTHR24279:SF120">
    <property type="entry name" value="CYTOCHROME P450"/>
    <property type="match status" value="1"/>
</dbReference>
<evidence type="ECO:0000256" key="3">
    <source>
        <dbReference type="ARBA" id="ARBA00022617"/>
    </source>
</evidence>
<evidence type="ECO:0000256" key="2">
    <source>
        <dbReference type="ARBA" id="ARBA00010617"/>
    </source>
</evidence>
<dbReference type="InterPro" id="IPR050479">
    <property type="entry name" value="CYP11_CYP27_families"/>
</dbReference>
<dbReference type="GO" id="GO:0016705">
    <property type="term" value="F:oxidoreductase activity, acting on paired donors, with incorporation or reduction of molecular oxygen"/>
    <property type="evidence" value="ECO:0007669"/>
    <property type="project" value="InterPro"/>
</dbReference>
<sequence>MENYEYQNVSYIRDYKPVKKTHHEDHSYFKTQPLKSQDYNASPSVYKHFKMTEQTTVCLHHDKTDNSLITSKDLKKTANDQIDQQPIIPEYQNVSYIRDYKPVKKTHHEDHSYFKTQPLKSQANMPITSKDLEETVNDQTNRQPIIPANMPITSEDLEETVNDQTNRQPIIPDYNAPQTAVCLHHDKTANMPITSKDLEETVNDRTNRQPIIPDCNAPPSVYKHFQVTEQTAVYISVHHDKTANMSITSKDLKETANDQTCQQPIVPDFPHCSDEVTRKNCTRKNTTRNKTFSPTYLRITNEFKKPKKQLSIDKRAKTARKFSEKENFERLTKNLKPLAKKMLWMQITQSCPFSKRQRSQIAPTAALNDEIFANAKPYSEVPGPKPIPILGNTWRMVPIIGQFDISEFAKVTKMFLEQYGRIVRLGGLIGRPDLLFVYDADEIERMYRREGPTPFRPAMPCLVKYKSEVRKDFFGELPGVVGVHGEQWRRFRSKVQRPILQPQTVKKYVAPIELVTEDFIKYMKDARDENGDLPHEFDNDIHRWSLECIGRVALDVRLGCLSPKLTKDSEPQRIIDAAKFALRNVAVLELKAPYWRYFPTPLWTKYVNNMNFFIDLCSRYINEALERLKTKKVTSENDLSLLERVLRSEGDPKIATIMALDLILVGIDTISMAVCSILYQAATRLKQQEKMAEEIRRVLPDPNQPLTYSDLDKLHYTKAFVREVFRMYSTVIGNGRTLQEDDVICGYHIPKGVQVVFPTIVTGNMEQFVSDPDEFQPERWLENEGRLHSFASLPYGFGARICLGRRFADLEIQVLLAKLLRRYRLEYHHEPLEYAVTFMYAPDGPLRLRMLPR</sequence>
<dbReference type="OrthoDB" id="3945418at2759"/>
<dbReference type="InterPro" id="IPR001128">
    <property type="entry name" value="Cyt_P450"/>
</dbReference>
<organism evidence="8 9">
    <name type="scientific">Parnassius apollo</name>
    <name type="common">Apollo butterfly</name>
    <name type="synonym">Papilio apollo</name>
    <dbReference type="NCBI Taxonomy" id="110799"/>
    <lineage>
        <taxon>Eukaryota</taxon>
        <taxon>Metazoa</taxon>
        <taxon>Ecdysozoa</taxon>
        <taxon>Arthropoda</taxon>
        <taxon>Hexapoda</taxon>
        <taxon>Insecta</taxon>
        <taxon>Pterygota</taxon>
        <taxon>Neoptera</taxon>
        <taxon>Endopterygota</taxon>
        <taxon>Lepidoptera</taxon>
        <taxon>Glossata</taxon>
        <taxon>Ditrysia</taxon>
        <taxon>Papilionoidea</taxon>
        <taxon>Papilionidae</taxon>
        <taxon>Parnassiinae</taxon>
        <taxon>Parnassini</taxon>
        <taxon>Parnassius</taxon>
        <taxon>Parnassius</taxon>
    </lineage>
</organism>
<dbReference type="AlphaFoldDB" id="A0A8S3YAL5"/>
<dbReference type="GO" id="GO:0020037">
    <property type="term" value="F:heme binding"/>
    <property type="evidence" value="ECO:0007669"/>
    <property type="project" value="InterPro"/>
</dbReference>
<evidence type="ECO:0000256" key="5">
    <source>
        <dbReference type="ARBA" id="ARBA00023002"/>
    </source>
</evidence>
<proteinExistence type="inferred from homology"/>
<dbReference type="EMBL" id="CAJQZP010001558">
    <property type="protein sequence ID" value="CAG5053927.1"/>
    <property type="molecule type" value="Genomic_DNA"/>
</dbReference>
<evidence type="ECO:0000256" key="4">
    <source>
        <dbReference type="ARBA" id="ARBA00022723"/>
    </source>
</evidence>
<evidence type="ECO:0000256" key="1">
    <source>
        <dbReference type="ARBA" id="ARBA00001971"/>
    </source>
</evidence>
<comment type="cofactor">
    <cofactor evidence="1">
        <name>heme</name>
        <dbReference type="ChEBI" id="CHEBI:30413"/>
    </cofactor>
</comment>
<gene>
    <name evidence="8" type="ORF">PAPOLLO_LOCUS25787</name>
</gene>
<keyword evidence="4" id="KW-0479">Metal-binding</keyword>
<evidence type="ECO:0000256" key="7">
    <source>
        <dbReference type="ARBA" id="ARBA00023033"/>
    </source>
</evidence>
<keyword evidence="3" id="KW-0349">Heme</keyword>
<dbReference type="GO" id="GO:0005506">
    <property type="term" value="F:iron ion binding"/>
    <property type="evidence" value="ECO:0007669"/>
    <property type="project" value="InterPro"/>
</dbReference>
<dbReference type="GO" id="GO:0004497">
    <property type="term" value="F:monooxygenase activity"/>
    <property type="evidence" value="ECO:0007669"/>
    <property type="project" value="UniProtKB-KW"/>
</dbReference>
<dbReference type="FunFam" id="1.10.630.10:FF:000006">
    <property type="entry name" value="Cytochrome P450 302a1, mitochondrial"/>
    <property type="match status" value="1"/>
</dbReference>
<keyword evidence="9" id="KW-1185">Reference proteome</keyword>
<protein>
    <submittedName>
        <fullName evidence="8">(apollo) hypothetical protein</fullName>
    </submittedName>
</protein>
<comment type="similarity">
    <text evidence="2">Belongs to the cytochrome P450 family.</text>
</comment>
<reference evidence="8" key="1">
    <citation type="submission" date="2021-04" db="EMBL/GenBank/DDBJ databases">
        <authorList>
            <person name="Tunstrom K."/>
        </authorList>
    </citation>
    <scope>NUCLEOTIDE SEQUENCE</scope>
</reference>
<dbReference type="PANTHER" id="PTHR24279">
    <property type="entry name" value="CYTOCHROME P450"/>
    <property type="match status" value="1"/>
</dbReference>
<keyword evidence="6" id="KW-0408">Iron</keyword>
<keyword evidence="7" id="KW-0503">Monooxygenase</keyword>
<dbReference type="Pfam" id="PF00067">
    <property type="entry name" value="p450"/>
    <property type="match status" value="1"/>
</dbReference>